<comment type="caution">
    <text evidence="3">The sequence shown here is derived from an EMBL/GenBank/DDBJ whole genome shotgun (WGS) entry which is preliminary data.</text>
</comment>
<sequence>MTLFPGVALVTGAASGERAPQGQPVVITSQFLQYSVGIGRATAISFAKEGCLKICICDRDVAGLKATKSLITSTIPDGKEKIQVLLKQVDMLEEFQVVDFLESVSFNFGRVDYCVNAAGVLGNNKRSTETTAQQFDLINGINYRGAWLMSRAELKQMLSQDPLPSHDGRPGARGAIVNIASQLGVVSRPNAPAYCASKAAVISMTKCDAIDYSKDSIRVNCVCPGVIATPMTQADPSFLEALQPAIDIAPMKRMGTAQEIADTCLFLCSSKSSFVQGHAMVVDGGYVIN</sequence>
<evidence type="ECO:0000313" key="3">
    <source>
        <dbReference type="EMBL" id="KAL3422406.1"/>
    </source>
</evidence>
<reference evidence="3 4" key="1">
    <citation type="submission" date="2024-06" db="EMBL/GenBank/DDBJ databases">
        <title>Complete genome of Phlyctema vagabunda strain 19-DSS-EL-015.</title>
        <authorList>
            <person name="Fiorenzani C."/>
        </authorList>
    </citation>
    <scope>NUCLEOTIDE SEQUENCE [LARGE SCALE GENOMIC DNA]</scope>
    <source>
        <strain evidence="3 4">19-DSS-EL-015</strain>
    </source>
</reference>
<proteinExistence type="inferred from homology"/>
<dbReference type="Proteomes" id="UP001629113">
    <property type="component" value="Unassembled WGS sequence"/>
</dbReference>
<gene>
    <name evidence="3" type="ORF">PVAG01_06562</name>
</gene>
<name>A0ABR4PHC1_9HELO</name>
<evidence type="ECO:0000256" key="1">
    <source>
        <dbReference type="ARBA" id="ARBA00006484"/>
    </source>
</evidence>
<dbReference type="PRINTS" id="PR00081">
    <property type="entry name" value="GDHRDH"/>
</dbReference>
<organism evidence="3 4">
    <name type="scientific">Phlyctema vagabunda</name>
    <dbReference type="NCBI Taxonomy" id="108571"/>
    <lineage>
        <taxon>Eukaryota</taxon>
        <taxon>Fungi</taxon>
        <taxon>Dikarya</taxon>
        <taxon>Ascomycota</taxon>
        <taxon>Pezizomycotina</taxon>
        <taxon>Leotiomycetes</taxon>
        <taxon>Helotiales</taxon>
        <taxon>Dermateaceae</taxon>
        <taxon>Phlyctema</taxon>
    </lineage>
</organism>
<protein>
    <submittedName>
        <fullName evidence="3">Short-chain dehydrogenase reductase</fullName>
    </submittedName>
</protein>
<dbReference type="PANTHER" id="PTHR42760">
    <property type="entry name" value="SHORT-CHAIN DEHYDROGENASES/REDUCTASES FAMILY MEMBER"/>
    <property type="match status" value="1"/>
</dbReference>
<dbReference type="Pfam" id="PF13561">
    <property type="entry name" value="adh_short_C2"/>
    <property type="match status" value="1"/>
</dbReference>
<accession>A0ABR4PHC1</accession>
<keyword evidence="2" id="KW-0560">Oxidoreductase</keyword>
<dbReference type="InterPro" id="IPR002347">
    <property type="entry name" value="SDR_fam"/>
</dbReference>
<dbReference type="PANTHER" id="PTHR42760:SF133">
    <property type="entry name" value="3-OXOACYL-[ACYL-CARRIER-PROTEIN] REDUCTASE"/>
    <property type="match status" value="1"/>
</dbReference>
<dbReference type="SUPFAM" id="SSF51735">
    <property type="entry name" value="NAD(P)-binding Rossmann-fold domains"/>
    <property type="match status" value="1"/>
</dbReference>
<evidence type="ECO:0000256" key="2">
    <source>
        <dbReference type="ARBA" id="ARBA00023002"/>
    </source>
</evidence>
<evidence type="ECO:0000313" key="4">
    <source>
        <dbReference type="Proteomes" id="UP001629113"/>
    </source>
</evidence>
<dbReference type="EMBL" id="JBFCZG010000005">
    <property type="protein sequence ID" value="KAL3422406.1"/>
    <property type="molecule type" value="Genomic_DNA"/>
</dbReference>
<dbReference type="InterPro" id="IPR036291">
    <property type="entry name" value="NAD(P)-bd_dom_sf"/>
</dbReference>
<dbReference type="Gene3D" id="3.40.50.720">
    <property type="entry name" value="NAD(P)-binding Rossmann-like Domain"/>
    <property type="match status" value="1"/>
</dbReference>
<dbReference type="CDD" id="cd05233">
    <property type="entry name" value="SDR_c"/>
    <property type="match status" value="1"/>
</dbReference>
<dbReference type="PRINTS" id="PR00080">
    <property type="entry name" value="SDRFAMILY"/>
</dbReference>
<comment type="similarity">
    <text evidence="1">Belongs to the short-chain dehydrogenases/reductases (SDR) family.</text>
</comment>
<keyword evidence="4" id="KW-1185">Reference proteome</keyword>